<evidence type="ECO:0000313" key="6">
    <source>
        <dbReference type="Proteomes" id="UP000238196"/>
    </source>
</evidence>
<comment type="caution">
    <text evidence="5">The sequence shown here is derived from an EMBL/GenBank/DDBJ whole genome shotgun (WGS) entry which is preliminary data.</text>
</comment>
<keyword evidence="3" id="KW-0804">Transcription</keyword>
<accession>A0A2S5KHG5</accession>
<proteinExistence type="predicted"/>
<dbReference type="Gene3D" id="1.10.10.60">
    <property type="entry name" value="Homeodomain-like"/>
    <property type="match status" value="1"/>
</dbReference>
<keyword evidence="1" id="KW-0805">Transcription regulation</keyword>
<dbReference type="Proteomes" id="UP000238196">
    <property type="component" value="Unassembled WGS sequence"/>
</dbReference>
<evidence type="ECO:0000256" key="2">
    <source>
        <dbReference type="ARBA" id="ARBA00023125"/>
    </source>
</evidence>
<reference evidence="5 6" key="1">
    <citation type="submission" date="2018-02" db="EMBL/GenBank/DDBJ databases">
        <title>novel marine gammaproteobacteria from coastal saline agro ecosystem.</title>
        <authorList>
            <person name="Krishnan R."/>
            <person name="Ramesh Kumar N."/>
        </authorList>
    </citation>
    <scope>NUCLEOTIDE SEQUENCE [LARGE SCALE GENOMIC DNA]</scope>
    <source>
        <strain evidence="5 6">228</strain>
    </source>
</reference>
<dbReference type="PROSITE" id="PS01124">
    <property type="entry name" value="HTH_ARAC_FAMILY_2"/>
    <property type="match status" value="1"/>
</dbReference>
<dbReference type="PANTHER" id="PTHR46796">
    <property type="entry name" value="HTH-TYPE TRANSCRIPTIONAL ACTIVATOR RHAS-RELATED"/>
    <property type="match status" value="1"/>
</dbReference>
<dbReference type="InterPro" id="IPR054015">
    <property type="entry name" value="ExsA-like_N"/>
</dbReference>
<gene>
    <name evidence="5" type="ORF">C4K68_26725</name>
</gene>
<dbReference type="InterPro" id="IPR009057">
    <property type="entry name" value="Homeodomain-like_sf"/>
</dbReference>
<sequence length="264" mass="30605">MKLSAIKSCYLGPDISPEQFIAEHFFIFVAQGKISGYDGHRHHQLLAGGSCLVRRNQLFRYNKEVVDGRFEKIVIILEQPFLRECQRKYQIASATAQTQEVFLPLPQDPLLEHYIHSLTPYYSGSGQIDKRFEGLKREELLLILLQLQPALAEVLFDFTTPGRLDLKAFMQHNYKFNVSIERFAYLSGRSLSAFKRDFKQIFQLSPASWLTARRLDEAHFLMEHQQQLPSAFYLDLGFEDLTHFSHAFKKRFGYPPSALKARAL</sequence>
<evidence type="ECO:0000259" key="4">
    <source>
        <dbReference type="PROSITE" id="PS01124"/>
    </source>
</evidence>
<dbReference type="InterPro" id="IPR050204">
    <property type="entry name" value="AraC_XylS_family_regulators"/>
</dbReference>
<dbReference type="PANTHER" id="PTHR46796:SF2">
    <property type="entry name" value="TRANSCRIPTIONAL REGULATORY PROTEIN"/>
    <property type="match status" value="1"/>
</dbReference>
<dbReference type="InterPro" id="IPR018060">
    <property type="entry name" value="HTH_AraC"/>
</dbReference>
<dbReference type="EMBL" id="PRLP01000154">
    <property type="protein sequence ID" value="PPC74254.1"/>
    <property type="molecule type" value="Genomic_DNA"/>
</dbReference>
<dbReference type="SMART" id="SM00342">
    <property type="entry name" value="HTH_ARAC"/>
    <property type="match status" value="1"/>
</dbReference>
<evidence type="ECO:0000256" key="1">
    <source>
        <dbReference type="ARBA" id="ARBA00023015"/>
    </source>
</evidence>
<evidence type="ECO:0000256" key="3">
    <source>
        <dbReference type="ARBA" id="ARBA00023163"/>
    </source>
</evidence>
<dbReference type="Pfam" id="PF22200">
    <property type="entry name" value="ExsA_N"/>
    <property type="match status" value="1"/>
</dbReference>
<dbReference type="GO" id="GO:0043565">
    <property type="term" value="F:sequence-specific DNA binding"/>
    <property type="evidence" value="ECO:0007669"/>
    <property type="project" value="InterPro"/>
</dbReference>
<organism evidence="5 6">
    <name type="scientific">Proteobacteria bacterium 228</name>
    <dbReference type="NCBI Taxonomy" id="2083153"/>
    <lineage>
        <taxon>Bacteria</taxon>
        <taxon>Pseudomonadati</taxon>
        <taxon>Pseudomonadota</taxon>
    </lineage>
</organism>
<dbReference type="OrthoDB" id="4480133at2"/>
<dbReference type="GO" id="GO:0003700">
    <property type="term" value="F:DNA-binding transcription factor activity"/>
    <property type="evidence" value="ECO:0007669"/>
    <property type="project" value="InterPro"/>
</dbReference>
<dbReference type="AlphaFoldDB" id="A0A2S5KHG5"/>
<dbReference type="Pfam" id="PF12833">
    <property type="entry name" value="HTH_18"/>
    <property type="match status" value="1"/>
</dbReference>
<keyword evidence="2" id="KW-0238">DNA-binding</keyword>
<protein>
    <submittedName>
        <fullName evidence="5">AraC family transcriptional regulator</fullName>
    </submittedName>
</protein>
<dbReference type="SUPFAM" id="SSF46689">
    <property type="entry name" value="Homeodomain-like"/>
    <property type="match status" value="1"/>
</dbReference>
<name>A0A2S5KHG5_9PROT</name>
<evidence type="ECO:0000313" key="5">
    <source>
        <dbReference type="EMBL" id="PPC74254.1"/>
    </source>
</evidence>
<feature type="domain" description="HTH araC/xylS-type" evidence="4">
    <location>
        <begin position="164"/>
        <end position="262"/>
    </location>
</feature>